<dbReference type="Pfam" id="PF07676">
    <property type="entry name" value="PD40"/>
    <property type="match status" value="3"/>
</dbReference>
<evidence type="ECO:0000313" key="1">
    <source>
        <dbReference type="EMBL" id="EPS68684.1"/>
    </source>
</evidence>
<evidence type="ECO:0008006" key="3">
    <source>
        <dbReference type="Google" id="ProtNLM"/>
    </source>
</evidence>
<dbReference type="Proteomes" id="UP000015453">
    <property type="component" value="Unassembled WGS sequence"/>
</dbReference>
<evidence type="ECO:0000313" key="2">
    <source>
        <dbReference type="Proteomes" id="UP000015453"/>
    </source>
</evidence>
<dbReference type="OrthoDB" id="43744at2759"/>
<dbReference type="InterPro" id="IPR011659">
    <property type="entry name" value="WD40"/>
</dbReference>
<dbReference type="AlphaFoldDB" id="S8CNC7"/>
<proteinExistence type="predicted"/>
<dbReference type="SUPFAM" id="SSF82171">
    <property type="entry name" value="DPP6 N-terminal domain-like"/>
    <property type="match status" value="2"/>
</dbReference>
<dbReference type="EMBL" id="AUSU01002490">
    <property type="protein sequence ID" value="EPS68684.1"/>
    <property type="molecule type" value="Genomic_DNA"/>
</dbReference>
<reference evidence="1 2" key="1">
    <citation type="journal article" date="2013" name="BMC Genomics">
        <title>The miniature genome of a carnivorous plant Genlisea aurea contains a low number of genes and short non-coding sequences.</title>
        <authorList>
            <person name="Leushkin E.V."/>
            <person name="Sutormin R.A."/>
            <person name="Nabieva E.R."/>
            <person name="Penin A.A."/>
            <person name="Kondrashov A.S."/>
            <person name="Logacheva M.D."/>
        </authorList>
    </citation>
    <scope>NUCLEOTIDE SEQUENCE [LARGE SCALE GENOMIC DNA]</scope>
</reference>
<comment type="caution">
    <text evidence="1">The sequence shown here is derived from an EMBL/GenBank/DDBJ whole genome shotgun (WGS) entry which is preliminary data.</text>
</comment>
<feature type="non-terminal residue" evidence="1">
    <location>
        <position position="1"/>
    </location>
</feature>
<keyword evidence="2" id="KW-1185">Reference proteome</keyword>
<dbReference type="PANTHER" id="PTHR32161">
    <property type="entry name" value="DPP6 N-TERMINAL DOMAIN-LIKE PROTEIN"/>
    <property type="match status" value="1"/>
</dbReference>
<dbReference type="InterPro" id="IPR011042">
    <property type="entry name" value="6-blade_b-propeller_TolB-like"/>
</dbReference>
<name>S8CNC7_9LAMI</name>
<dbReference type="Gene3D" id="2.120.10.30">
    <property type="entry name" value="TolB, C-terminal domain"/>
    <property type="match status" value="3"/>
</dbReference>
<dbReference type="PANTHER" id="PTHR32161:SF9">
    <property type="entry name" value="TOLB PROTEIN-LIKE PROTEIN"/>
    <property type="match status" value="1"/>
</dbReference>
<sequence length="638" mass="71163">TGTVIFSTVDRQFYGFDVFSVGLTPNTSEQLLTDGVSVNFNAQFADDVGKSIVFISERTGAPRIFLLRDGDSPPQELGSVRGSLFHDRPIVNNGRLYFISAHELPGKPFRSWTALYSVAIDVEEEAVRLSPPGCADYSPAISKSGEFIAVASYGNRPWGGEFQELHTDIAVFRESDPQRRILLCEHGGWPSWCGDSVLYFHRKADDGWWAVFRIDLPEDFIMASGSPIAPVRVTPTGIHCFTPAAMHDGRRVVVATRRKGSIYRHIEIYDVERQEFTPVTELYNPNFHHYNPFVSPEDSSTVVGYHRFRGKGAADTVVRHLEPITSPIQNLGMLRINGTFPTFSPSADLISFNHKLIGNSVGLHIVRSDGSKRWTLLKNRVIFGNSWSPTDNNVIFTTIGPIFESAATTVQIARVTFQRADLSDDRDEIPVDIKFLTKENTGNNAFPSCSPDGKSVVFRSGRSGHKNLFVVDALEGEFGGDIRQLTDGPWIDTMPCWSPDGKLIAFSSNRHTSKEGAFGIYLINSDGSGLRRVKFAGSDEERERLNHVCFSPDSEWLLFTSNFAGVTAEPVSLPNHFQPYGDLYTARLDGSGLRRLTFNGYENGTPAWDREFLQVSKRHAADEDELEGQFEEPLWLIC</sequence>
<gene>
    <name evidence="1" type="ORF">M569_06083</name>
</gene>
<protein>
    <recommendedName>
        <fullName evidence="3">Dipeptidylpeptidase IV N-terminal domain-containing protein</fullName>
    </recommendedName>
</protein>
<organism evidence="1 2">
    <name type="scientific">Genlisea aurea</name>
    <dbReference type="NCBI Taxonomy" id="192259"/>
    <lineage>
        <taxon>Eukaryota</taxon>
        <taxon>Viridiplantae</taxon>
        <taxon>Streptophyta</taxon>
        <taxon>Embryophyta</taxon>
        <taxon>Tracheophyta</taxon>
        <taxon>Spermatophyta</taxon>
        <taxon>Magnoliopsida</taxon>
        <taxon>eudicotyledons</taxon>
        <taxon>Gunneridae</taxon>
        <taxon>Pentapetalae</taxon>
        <taxon>asterids</taxon>
        <taxon>lamiids</taxon>
        <taxon>Lamiales</taxon>
        <taxon>Lentibulariaceae</taxon>
        <taxon>Genlisea</taxon>
    </lineage>
</organism>
<accession>S8CNC7</accession>